<keyword evidence="3" id="KW-1133">Transmembrane helix</keyword>
<dbReference type="PANTHER" id="PTHR11183">
    <property type="entry name" value="GLYCOGENIN SUBFAMILY MEMBER"/>
    <property type="match status" value="1"/>
</dbReference>
<feature type="transmembrane region" description="Helical" evidence="3">
    <location>
        <begin position="7"/>
        <end position="26"/>
    </location>
</feature>
<keyword evidence="1" id="KW-0175">Coiled coil</keyword>
<keyword evidence="3" id="KW-0472">Membrane</keyword>
<dbReference type="InterPro" id="IPR029044">
    <property type="entry name" value="Nucleotide-diphossugar_trans"/>
</dbReference>
<dbReference type="OrthoDB" id="18280at2759"/>
<dbReference type="Gene3D" id="3.90.550.10">
    <property type="entry name" value="Spore Coat Polysaccharide Biosynthesis Protein SpsA, Chain A"/>
    <property type="match status" value="1"/>
</dbReference>
<dbReference type="EMBL" id="GL883021">
    <property type="protein sequence ID" value="EGG17508.1"/>
    <property type="molecule type" value="Genomic_DNA"/>
</dbReference>
<dbReference type="SUPFAM" id="SSF53448">
    <property type="entry name" value="Nucleotide-diphospho-sugar transferases"/>
    <property type="match status" value="1"/>
</dbReference>
<dbReference type="Proteomes" id="UP000007797">
    <property type="component" value="Unassembled WGS sequence"/>
</dbReference>
<keyword evidence="3" id="KW-0812">Transmembrane</keyword>
<feature type="region of interest" description="Disordered" evidence="2">
    <location>
        <begin position="74"/>
        <end position="96"/>
    </location>
</feature>
<dbReference type="Pfam" id="PF01501">
    <property type="entry name" value="Glyco_transf_8"/>
    <property type="match status" value="1"/>
</dbReference>
<dbReference type="InterPro" id="IPR050587">
    <property type="entry name" value="GNT1/Glycosyltrans_8"/>
</dbReference>
<dbReference type="InterPro" id="IPR002495">
    <property type="entry name" value="Glyco_trans_8"/>
</dbReference>
<dbReference type="GeneID" id="14869660"/>
<gene>
    <name evidence="4" type="ORF">DFA_08504</name>
</gene>
<evidence type="ECO:0000256" key="1">
    <source>
        <dbReference type="SAM" id="Coils"/>
    </source>
</evidence>
<dbReference type="RefSeq" id="XP_004355992.1">
    <property type="nucleotide sequence ID" value="XM_004355939.1"/>
</dbReference>
<evidence type="ECO:0000313" key="4">
    <source>
        <dbReference type="EMBL" id="EGG17508.1"/>
    </source>
</evidence>
<evidence type="ECO:0008006" key="6">
    <source>
        <dbReference type="Google" id="ProtNLM"/>
    </source>
</evidence>
<dbReference type="STRING" id="1054147.F4Q2P1"/>
<evidence type="ECO:0000256" key="2">
    <source>
        <dbReference type="SAM" id="MobiDB-lite"/>
    </source>
</evidence>
<dbReference type="KEGG" id="dfa:DFA_08504"/>
<evidence type="ECO:0000313" key="5">
    <source>
        <dbReference type="Proteomes" id="UP000007797"/>
    </source>
</evidence>
<keyword evidence="5" id="KW-1185">Reference proteome</keyword>
<reference evidence="5" key="1">
    <citation type="journal article" date="2011" name="Genome Res.">
        <title>Phylogeny-wide analysis of social amoeba genomes highlights ancient origins for complex intercellular communication.</title>
        <authorList>
            <person name="Heidel A.J."/>
            <person name="Lawal H.M."/>
            <person name="Felder M."/>
            <person name="Schilde C."/>
            <person name="Helps N.R."/>
            <person name="Tunggal B."/>
            <person name="Rivero F."/>
            <person name="John U."/>
            <person name="Schleicher M."/>
            <person name="Eichinger L."/>
            <person name="Platzer M."/>
            <person name="Noegel A.A."/>
            <person name="Schaap P."/>
            <person name="Gloeckner G."/>
        </authorList>
    </citation>
    <scope>NUCLEOTIDE SEQUENCE [LARGE SCALE GENOMIC DNA]</scope>
    <source>
        <strain evidence="5">SH3</strain>
    </source>
</reference>
<protein>
    <recommendedName>
        <fullName evidence="6">Glycosyltransferase</fullName>
    </recommendedName>
</protein>
<sequence>MNKERKRFLLILAVITFITFTIYLSWSPSSESSTDYQGKTKQVRLIEELQSKLKEREAERDRLAALVKDQRDKQDIKKGEEGEEGEEEKVKEKEEASVDQFKSPNLGIRNYDRVLDVTNKALAYAFYVTDDIYYCAAAATAHRLRQWTDYDIVFIFITANSYTPGSHITNKLNKLTNIKHKFIDSSIQARFPGQDSTWRDSLNKFYVFTLTEYDRIIFLDADTVVLRNLDHLFFIPDCTLASPRAYWLDNQPFFTSLLMVLKPSQHTFDALVKATETSRGWDMDVLNDYFIKRPDYLMLPGIYGLLNAELALGETHWFGDDVEDTYNNKAYLYHWSYFKPWRINANDQRVTNHGRVVKDTYHEYYIGKEKYC</sequence>
<dbReference type="GO" id="GO:0016757">
    <property type="term" value="F:glycosyltransferase activity"/>
    <property type="evidence" value="ECO:0007669"/>
    <property type="project" value="InterPro"/>
</dbReference>
<organism evidence="4 5">
    <name type="scientific">Cavenderia fasciculata</name>
    <name type="common">Slime mold</name>
    <name type="synonym">Dictyostelium fasciculatum</name>
    <dbReference type="NCBI Taxonomy" id="261658"/>
    <lineage>
        <taxon>Eukaryota</taxon>
        <taxon>Amoebozoa</taxon>
        <taxon>Evosea</taxon>
        <taxon>Eumycetozoa</taxon>
        <taxon>Dictyostelia</taxon>
        <taxon>Acytosteliales</taxon>
        <taxon>Cavenderiaceae</taxon>
        <taxon>Cavenderia</taxon>
    </lineage>
</organism>
<dbReference type="AlphaFoldDB" id="F4Q2P1"/>
<name>F4Q2P1_CACFS</name>
<evidence type="ECO:0000256" key="3">
    <source>
        <dbReference type="SAM" id="Phobius"/>
    </source>
</evidence>
<proteinExistence type="predicted"/>
<accession>F4Q2P1</accession>
<feature type="coiled-coil region" evidence="1">
    <location>
        <begin position="39"/>
        <end position="73"/>
    </location>
</feature>